<dbReference type="EMBL" id="CP036288">
    <property type="protein sequence ID" value="QDU70176.1"/>
    <property type="molecule type" value="Genomic_DNA"/>
</dbReference>
<dbReference type="Proteomes" id="UP000316921">
    <property type="component" value="Plasmid pPla133_1"/>
</dbReference>
<proteinExistence type="predicted"/>
<sequence length="217" mass="23984">MTFYFGFATDDRFYLAADRRRIWKDPVEKVEDDNPKLHEVNTWTYLVGAGFMYFVDDVVAPQSPEAFGSRRIDTTRLAEAMPLMNEQLAGQHADVARQTTVGDPEKLFSQFTVAGINASGMPFSCDWLSTGGFQPPRVGGRHSLFLPRGDAKENTALRAMINELQRLAFQKRSLEDLAAGAQQVLAWVALRDESVSAAGDLVSIGPDGSKELELPPT</sequence>
<organism evidence="1 2">
    <name type="scientific">Engelhardtia mirabilis</name>
    <dbReference type="NCBI Taxonomy" id="2528011"/>
    <lineage>
        <taxon>Bacteria</taxon>
        <taxon>Pseudomonadati</taxon>
        <taxon>Planctomycetota</taxon>
        <taxon>Planctomycetia</taxon>
        <taxon>Planctomycetia incertae sedis</taxon>
        <taxon>Engelhardtia</taxon>
    </lineage>
</organism>
<name>A0A518BT74_9BACT</name>
<keyword evidence="2" id="KW-1185">Reference proteome</keyword>
<gene>
    <name evidence="1" type="ORF">Pla133_53000</name>
</gene>
<accession>A0A518BT74</accession>
<protein>
    <submittedName>
        <fullName evidence="1">Uncharacterized protein</fullName>
    </submittedName>
</protein>
<geneLocation type="plasmid" evidence="2">
    <name>ppla133_1</name>
</geneLocation>
<keyword evidence="1" id="KW-0614">Plasmid</keyword>
<reference evidence="1 2" key="1">
    <citation type="submission" date="2019-02" db="EMBL/GenBank/DDBJ databases">
        <title>Deep-cultivation of Planctomycetes and their phenomic and genomic characterization uncovers novel biology.</title>
        <authorList>
            <person name="Wiegand S."/>
            <person name="Jogler M."/>
            <person name="Boedeker C."/>
            <person name="Pinto D."/>
            <person name="Vollmers J."/>
            <person name="Rivas-Marin E."/>
            <person name="Kohn T."/>
            <person name="Peeters S.H."/>
            <person name="Heuer A."/>
            <person name="Rast P."/>
            <person name="Oberbeckmann S."/>
            <person name="Bunk B."/>
            <person name="Jeske O."/>
            <person name="Meyerdierks A."/>
            <person name="Storesund J.E."/>
            <person name="Kallscheuer N."/>
            <person name="Luecker S."/>
            <person name="Lage O.M."/>
            <person name="Pohl T."/>
            <person name="Merkel B.J."/>
            <person name="Hornburger P."/>
            <person name="Mueller R.-W."/>
            <person name="Bruemmer F."/>
            <person name="Labrenz M."/>
            <person name="Spormann A.M."/>
            <person name="Op den Camp H."/>
            <person name="Overmann J."/>
            <person name="Amann R."/>
            <person name="Jetten M.S.M."/>
            <person name="Mascher T."/>
            <person name="Medema M.H."/>
            <person name="Devos D.P."/>
            <person name="Kaster A.-K."/>
            <person name="Ovreas L."/>
            <person name="Rohde M."/>
            <person name="Galperin M.Y."/>
            <person name="Jogler C."/>
        </authorList>
    </citation>
    <scope>NUCLEOTIDE SEQUENCE [LARGE SCALE GENOMIC DNA]</scope>
    <source>
        <strain evidence="1 2">Pla133</strain>
        <plasmid evidence="2">ppla133_1</plasmid>
    </source>
</reference>
<dbReference type="KEGG" id="pbap:Pla133_53000"/>
<evidence type="ECO:0000313" key="2">
    <source>
        <dbReference type="Proteomes" id="UP000316921"/>
    </source>
</evidence>
<dbReference type="AlphaFoldDB" id="A0A518BT74"/>
<evidence type="ECO:0000313" key="1">
    <source>
        <dbReference type="EMBL" id="QDU70176.1"/>
    </source>
</evidence>
<dbReference type="RefSeq" id="WP_145071153.1">
    <property type="nucleotide sequence ID" value="NZ_CP036288.1"/>
</dbReference>